<dbReference type="Proteomes" id="UP000007151">
    <property type="component" value="Unassembled WGS sequence"/>
</dbReference>
<protein>
    <submittedName>
        <fullName evidence="1">Uncharacterized protein</fullName>
    </submittedName>
</protein>
<accession>A0A212EX44</accession>
<name>A0A212EX44_DANPL</name>
<organism evidence="1 2">
    <name type="scientific">Danaus plexippus plexippus</name>
    <dbReference type="NCBI Taxonomy" id="278856"/>
    <lineage>
        <taxon>Eukaryota</taxon>
        <taxon>Metazoa</taxon>
        <taxon>Ecdysozoa</taxon>
        <taxon>Arthropoda</taxon>
        <taxon>Hexapoda</taxon>
        <taxon>Insecta</taxon>
        <taxon>Pterygota</taxon>
        <taxon>Neoptera</taxon>
        <taxon>Endopterygota</taxon>
        <taxon>Lepidoptera</taxon>
        <taxon>Glossata</taxon>
        <taxon>Ditrysia</taxon>
        <taxon>Papilionoidea</taxon>
        <taxon>Nymphalidae</taxon>
        <taxon>Danainae</taxon>
        <taxon>Danaini</taxon>
        <taxon>Danaina</taxon>
        <taxon>Danaus</taxon>
        <taxon>Danaus</taxon>
    </lineage>
</organism>
<reference evidence="1 2" key="1">
    <citation type="journal article" date="2011" name="Cell">
        <title>The monarch butterfly genome yields insights into long-distance migration.</title>
        <authorList>
            <person name="Zhan S."/>
            <person name="Merlin C."/>
            <person name="Boore J.L."/>
            <person name="Reppert S.M."/>
        </authorList>
    </citation>
    <scope>NUCLEOTIDE SEQUENCE [LARGE SCALE GENOMIC DNA]</scope>
    <source>
        <strain evidence="1">F-2</strain>
    </source>
</reference>
<dbReference type="KEGG" id="dpl:KGM_211777"/>
<evidence type="ECO:0000313" key="2">
    <source>
        <dbReference type="Proteomes" id="UP000007151"/>
    </source>
</evidence>
<dbReference type="InParanoid" id="A0A212EX44"/>
<sequence>MAEQWKAYTMICEKYSNFLSDGDIYTKSTKVLVDIVRNNIKTAVEANEDKVVIRSLKVASFSLKILLRICKIFKGTSRNNYEDIVDVLQEILLSGSGQLQINTLLGLIQLYHKLQGNTVFSFSPQSTNLACTIENLFKILHYNEKLQLYKRYSIYDEKSYDLWAVLKIRNLPENLQMSARKVVIQKIVNMTEIHSEHLQTEQINDMIKIMKLASTCEYLECDSRVENVLVVSWRKVCPKTNNIKLEKYLDVGSLLYFRFLTALVSLTESYHERFSDKSHILKIVRVITDLLMLGNIETITALCRLFCKLVARQGRSQYDIILHTFKYLFESDVKQYVYSVITSNGDFDNFFTQMFHKEKALQEACSDIKKIKSIHRNNYDWQQKLRSVSEYRYTHKCIQSTDVAKFTTKSSECDFGSEDFEISSDNENDHRVNKKAKMDPSIGNILDRLESDVSQLCQVKENILNEQHKTRIRSVWEKLGNLT</sequence>
<dbReference type="AlphaFoldDB" id="A0A212EX44"/>
<keyword evidence="2" id="KW-1185">Reference proteome</keyword>
<proteinExistence type="predicted"/>
<comment type="caution">
    <text evidence="1">The sequence shown here is derived from an EMBL/GenBank/DDBJ whole genome shotgun (WGS) entry which is preliminary data.</text>
</comment>
<gene>
    <name evidence="1" type="ORF">KGM_211777</name>
</gene>
<dbReference type="EMBL" id="AGBW02011827">
    <property type="protein sequence ID" value="OWR46070.1"/>
    <property type="molecule type" value="Genomic_DNA"/>
</dbReference>
<evidence type="ECO:0000313" key="1">
    <source>
        <dbReference type="EMBL" id="OWR46070.1"/>
    </source>
</evidence>